<evidence type="ECO:0000256" key="1">
    <source>
        <dbReference type="ARBA" id="ARBA00004141"/>
    </source>
</evidence>
<evidence type="ECO:0000256" key="4">
    <source>
        <dbReference type="ARBA" id="ARBA00022989"/>
    </source>
</evidence>
<organism evidence="7 8">
    <name type="scientific">Dichanthelium oligosanthes</name>
    <dbReference type="NCBI Taxonomy" id="888268"/>
    <lineage>
        <taxon>Eukaryota</taxon>
        <taxon>Viridiplantae</taxon>
        <taxon>Streptophyta</taxon>
        <taxon>Embryophyta</taxon>
        <taxon>Tracheophyta</taxon>
        <taxon>Spermatophyta</taxon>
        <taxon>Magnoliopsida</taxon>
        <taxon>Liliopsida</taxon>
        <taxon>Poales</taxon>
        <taxon>Poaceae</taxon>
        <taxon>PACMAD clade</taxon>
        <taxon>Panicoideae</taxon>
        <taxon>Panicodae</taxon>
        <taxon>Paniceae</taxon>
        <taxon>Dichantheliinae</taxon>
        <taxon>Dichanthelium</taxon>
    </lineage>
</organism>
<dbReference type="InterPro" id="IPR044991">
    <property type="entry name" value="TET_plant"/>
</dbReference>
<dbReference type="GO" id="GO:0009734">
    <property type="term" value="P:auxin-activated signaling pathway"/>
    <property type="evidence" value="ECO:0007669"/>
    <property type="project" value="InterPro"/>
</dbReference>
<dbReference type="EMBL" id="LWDX02059085">
    <property type="protein sequence ID" value="OEL17680.1"/>
    <property type="molecule type" value="Genomic_DNA"/>
</dbReference>
<comment type="subcellular location">
    <subcellularLocation>
        <location evidence="1">Membrane</location>
        <topology evidence="1">Multi-pass membrane protein</topology>
    </subcellularLocation>
</comment>
<evidence type="ECO:0000313" key="8">
    <source>
        <dbReference type="Proteomes" id="UP000095767"/>
    </source>
</evidence>
<dbReference type="STRING" id="888268.A0A1E5UXT3"/>
<evidence type="ECO:0000313" key="7">
    <source>
        <dbReference type="EMBL" id="OEL17680.1"/>
    </source>
</evidence>
<keyword evidence="4 6" id="KW-1133">Transmembrane helix</keyword>
<sequence>MARLSHGLLGALNLVTLLLSLPVLCTGVYFRMRAATECERALQLPVIAFGCALLLLSHIGLAGACGRRGVATPFLWVYVVFMFLLVVAVFAFTVFAFVVTNRGAGSAVSGRGYMEYRLGDYSGWMQAWIADPETWLRVESCLSEARVCGDRRIDGAVGRDAMEFYKQHLSPIQSGCCKPPTRCGFRYVNATFWEAPRSGLSAAVADDGDCRAWSNDLQVLCLECDACKAGVLENVKKKWKAVAMVNVGLLVLLVVVYTLGCCALRSNGGSRNSKDGGADQT</sequence>
<evidence type="ECO:0000256" key="6">
    <source>
        <dbReference type="SAM" id="Phobius"/>
    </source>
</evidence>
<protein>
    <submittedName>
        <fullName evidence="7">Tetraspanin-11</fullName>
    </submittedName>
</protein>
<gene>
    <name evidence="7" type="ORF">BAE44_0021301</name>
</gene>
<reference evidence="7 8" key="1">
    <citation type="submission" date="2016-09" db="EMBL/GenBank/DDBJ databases">
        <title>The draft genome of Dichanthelium oligosanthes: A C3 panicoid grass species.</title>
        <authorList>
            <person name="Studer A.J."/>
            <person name="Schnable J.C."/>
            <person name="Brutnell T.P."/>
        </authorList>
    </citation>
    <scope>NUCLEOTIDE SEQUENCE [LARGE SCALE GENOMIC DNA]</scope>
    <source>
        <strain evidence="8">cv. Kellogg 1175</strain>
        <tissue evidence="7">Leaf</tissue>
    </source>
</reference>
<feature type="transmembrane region" description="Helical" evidence="6">
    <location>
        <begin position="6"/>
        <end position="30"/>
    </location>
</feature>
<comment type="similarity">
    <text evidence="2">Belongs to the tetraspanin (TM4SF) family.</text>
</comment>
<evidence type="ECO:0000256" key="5">
    <source>
        <dbReference type="ARBA" id="ARBA00023136"/>
    </source>
</evidence>
<dbReference type="Proteomes" id="UP000095767">
    <property type="component" value="Unassembled WGS sequence"/>
</dbReference>
<accession>A0A1E5UXT3</accession>
<evidence type="ECO:0000256" key="3">
    <source>
        <dbReference type="ARBA" id="ARBA00022692"/>
    </source>
</evidence>
<keyword evidence="8" id="KW-1185">Reference proteome</keyword>
<keyword evidence="3 6" id="KW-0812">Transmembrane</keyword>
<comment type="caution">
    <text evidence="7">The sequence shown here is derived from an EMBL/GenBank/DDBJ whole genome shotgun (WGS) entry which is preliminary data.</text>
</comment>
<evidence type="ECO:0000256" key="2">
    <source>
        <dbReference type="ARBA" id="ARBA00006840"/>
    </source>
</evidence>
<dbReference type="Pfam" id="PF00335">
    <property type="entry name" value="Tetraspanin"/>
    <property type="match status" value="1"/>
</dbReference>
<dbReference type="AlphaFoldDB" id="A0A1E5UXT3"/>
<feature type="transmembrane region" description="Helical" evidence="6">
    <location>
        <begin position="42"/>
        <end position="63"/>
    </location>
</feature>
<keyword evidence="5 6" id="KW-0472">Membrane</keyword>
<proteinExistence type="inferred from homology"/>
<dbReference type="InterPro" id="IPR018499">
    <property type="entry name" value="Tetraspanin/Peripherin"/>
</dbReference>
<name>A0A1E5UXT3_9POAL</name>
<feature type="transmembrane region" description="Helical" evidence="6">
    <location>
        <begin position="75"/>
        <end position="99"/>
    </location>
</feature>
<dbReference type="GO" id="GO:0016020">
    <property type="term" value="C:membrane"/>
    <property type="evidence" value="ECO:0007669"/>
    <property type="project" value="UniProtKB-SubCell"/>
</dbReference>
<dbReference type="OrthoDB" id="1892640at2759"/>
<feature type="transmembrane region" description="Helical" evidence="6">
    <location>
        <begin position="241"/>
        <end position="260"/>
    </location>
</feature>
<dbReference type="PANTHER" id="PTHR32191">
    <property type="entry name" value="TETRASPANIN-8-RELATED"/>
    <property type="match status" value="1"/>
</dbReference>